<dbReference type="EMBL" id="GG738902">
    <property type="protein sequence ID" value="EFC39110.1"/>
    <property type="molecule type" value="Genomic_DNA"/>
</dbReference>
<dbReference type="RefSeq" id="XP_002671854.1">
    <property type="nucleotide sequence ID" value="XM_002671808.1"/>
</dbReference>
<dbReference type="VEuPathDB" id="AmoebaDB:NAEGRDRAFT_73156"/>
<protein>
    <submittedName>
        <fullName evidence="1">Predicted protein</fullName>
    </submittedName>
</protein>
<evidence type="ECO:0000313" key="1">
    <source>
        <dbReference type="EMBL" id="EFC39110.1"/>
    </source>
</evidence>
<gene>
    <name evidence="1" type="ORF">NAEGRDRAFT_73156</name>
</gene>
<keyword evidence="2" id="KW-1185">Reference proteome</keyword>
<dbReference type="AlphaFoldDB" id="D2VVV7"/>
<dbReference type="InParanoid" id="D2VVV7"/>
<sequence>MTKNCKRKGVIIDELTYEGSSKPKDFCCVCKSKHDTVIWKKGSFTLTPLALKMASLMKNCVIDGNLCGNVCCNAAKQLSKREQRKTSQLNVNDPKFCELDIEIVLKCFPEIKPASFILETILQEQNEYPLDVRYMVALAVAKYDVGTQNIYDIVKLVGNLPEFGNLKLRDAMNSDTVIRCIVEIGLCVKVALSLILSESLDLLWSCDETEDHYRRFLAITAHGMLKDKPWHFVLGLSEISDHASVNIGCKSGILTQFNNQRRLDYKETDPYGVTVLEDCIFLSCADHTVALAAKRAHKQMAEICKEFKVYDPTKIPPCYLSIIHYITSVISSKFRTTSKNKYLAFENEIRYCSVDIVANLIVERLYFFKSIRRYITDKKLYEVLMLLDRKEIVMMLCVSSCMWTSLYSKYMKSGSIISSSSYYLEYLEKLTAIISNPNNYSYILNVTFEITPELFREYYNSTKSLTLNIPSLISGQIEYENNILPLNQFEEQIGKSLVQNRAIEQDKVAVLILEESSEDNIEHVDISCIGNVQENLFMRFGEAIISGNVTSLVDYITKNNYATEKLYSDFITATNRLCERTFSTNQSTGNRVNNISQAISIRLECQ</sequence>
<evidence type="ECO:0000313" key="2">
    <source>
        <dbReference type="Proteomes" id="UP000006671"/>
    </source>
</evidence>
<accession>D2VVV7</accession>
<organism evidence="2">
    <name type="scientific">Naegleria gruberi</name>
    <name type="common">Amoeba</name>
    <dbReference type="NCBI Taxonomy" id="5762"/>
    <lineage>
        <taxon>Eukaryota</taxon>
        <taxon>Discoba</taxon>
        <taxon>Heterolobosea</taxon>
        <taxon>Tetramitia</taxon>
        <taxon>Eutetramitia</taxon>
        <taxon>Vahlkampfiidae</taxon>
        <taxon>Naegleria</taxon>
    </lineage>
</organism>
<dbReference type="Proteomes" id="UP000006671">
    <property type="component" value="Unassembled WGS sequence"/>
</dbReference>
<name>D2VVV7_NAEGR</name>
<proteinExistence type="predicted"/>
<reference evidence="1 2" key="1">
    <citation type="journal article" date="2010" name="Cell">
        <title>The genome of Naegleria gruberi illuminates early eukaryotic versatility.</title>
        <authorList>
            <person name="Fritz-Laylin L.K."/>
            <person name="Prochnik S.E."/>
            <person name="Ginger M.L."/>
            <person name="Dacks J.B."/>
            <person name="Carpenter M.L."/>
            <person name="Field M.C."/>
            <person name="Kuo A."/>
            <person name="Paredez A."/>
            <person name="Chapman J."/>
            <person name="Pham J."/>
            <person name="Shu S."/>
            <person name="Neupane R."/>
            <person name="Cipriano M."/>
            <person name="Mancuso J."/>
            <person name="Tu H."/>
            <person name="Salamov A."/>
            <person name="Lindquist E."/>
            <person name="Shapiro H."/>
            <person name="Lucas S."/>
            <person name="Grigoriev I.V."/>
            <person name="Cande W.Z."/>
            <person name="Fulton C."/>
            <person name="Rokhsar D.S."/>
            <person name="Dawson S.C."/>
        </authorList>
    </citation>
    <scope>NUCLEOTIDE SEQUENCE [LARGE SCALE GENOMIC DNA]</scope>
    <source>
        <strain evidence="1 2">NEG-M</strain>
    </source>
</reference>
<dbReference type="GeneID" id="8858453"/>
<dbReference type="KEGG" id="ngr:NAEGRDRAFT_73156"/>